<dbReference type="GO" id="GO:0035243">
    <property type="term" value="F:protein-arginine omega-N symmetric methyltransferase activity"/>
    <property type="evidence" value="ECO:0007669"/>
    <property type="project" value="TreeGrafter"/>
</dbReference>
<reference evidence="6" key="1">
    <citation type="submission" date="2020-05" db="EMBL/GenBank/DDBJ databases">
        <authorList>
            <person name="Chiriac C."/>
            <person name="Salcher M."/>
            <person name="Ghai R."/>
            <person name="Kavagutti S V."/>
        </authorList>
    </citation>
    <scope>NUCLEOTIDE SEQUENCE</scope>
</reference>
<name>A0A6J6VN61_9ZZZZ</name>
<dbReference type="SUPFAM" id="SSF53335">
    <property type="entry name" value="S-adenosyl-L-methionine-dependent methyltransferases"/>
    <property type="match status" value="1"/>
</dbReference>
<proteinExistence type="predicted"/>
<evidence type="ECO:0000256" key="3">
    <source>
        <dbReference type="ARBA" id="ARBA00022679"/>
    </source>
</evidence>
<dbReference type="GO" id="GO:0005739">
    <property type="term" value="C:mitochondrion"/>
    <property type="evidence" value="ECO:0007669"/>
    <property type="project" value="UniProtKB-SubCell"/>
</dbReference>
<evidence type="ECO:0000256" key="1">
    <source>
        <dbReference type="ARBA" id="ARBA00004173"/>
    </source>
</evidence>
<dbReference type="InterPro" id="IPR003788">
    <property type="entry name" value="NDUFAF7"/>
</dbReference>
<dbReference type="PANTHER" id="PTHR12049:SF7">
    <property type="entry name" value="PROTEIN ARGININE METHYLTRANSFERASE NDUFAF7, MITOCHONDRIAL"/>
    <property type="match status" value="1"/>
</dbReference>
<dbReference type="EMBL" id="CAEZZU010000042">
    <property type="protein sequence ID" value="CAB4773941.1"/>
    <property type="molecule type" value="Genomic_DNA"/>
</dbReference>
<dbReference type="Pfam" id="PF02636">
    <property type="entry name" value="Methyltransf_28"/>
    <property type="match status" value="1"/>
</dbReference>
<keyword evidence="3" id="KW-0808">Transferase</keyword>
<protein>
    <submittedName>
        <fullName evidence="6">Unannotated protein</fullName>
    </submittedName>
</protein>
<gene>
    <name evidence="5" type="ORF">UFOPK2242_01296</name>
    <name evidence="6" type="ORF">UFOPK2925_00434</name>
</gene>
<evidence type="ECO:0000313" key="5">
    <source>
        <dbReference type="EMBL" id="CAB4667702.1"/>
    </source>
</evidence>
<organism evidence="6">
    <name type="scientific">freshwater metagenome</name>
    <dbReference type="NCBI Taxonomy" id="449393"/>
    <lineage>
        <taxon>unclassified sequences</taxon>
        <taxon>metagenomes</taxon>
        <taxon>ecological metagenomes</taxon>
    </lineage>
</organism>
<keyword evidence="2" id="KW-0489">Methyltransferase</keyword>
<evidence type="ECO:0000256" key="4">
    <source>
        <dbReference type="ARBA" id="ARBA00023128"/>
    </source>
</evidence>
<keyword evidence="4" id="KW-0496">Mitochondrion</keyword>
<dbReference type="AlphaFoldDB" id="A0A6J6VN61"/>
<dbReference type="GO" id="GO:0032259">
    <property type="term" value="P:methylation"/>
    <property type="evidence" value="ECO:0007669"/>
    <property type="project" value="UniProtKB-KW"/>
</dbReference>
<dbReference type="Gene3D" id="3.40.50.12710">
    <property type="match status" value="1"/>
</dbReference>
<dbReference type="EMBL" id="CAEZWM010000190">
    <property type="protein sequence ID" value="CAB4667702.1"/>
    <property type="molecule type" value="Genomic_DNA"/>
</dbReference>
<dbReference type="InterPro" id="IPR038375">
    <property type="entry name" value="NDUFAF7_sf"/>
</dbReference>
<evidence type="ECO:0000313" key="6">
    <source>
        <dbReference type="EMBL" id="CAB4773941.1"/>
    </source>
</evidence>
<comment type="subcellular location">
    <subcellularLocation>
        <location evidence="1">Mitochondrion</location>
    </subcellularLocation>
</comment>
<sequence>MELLREILLEAESISFSRFMEVALYDEAGGFFARGRGPSGRSDFVTSPETGSLFGLMVGKAIESLWLAQGSPEDFVVIEAGAGSGRLCREVLRSERGFSSAINYITVERSEALRQVQAETLGRYSNVSILADLPDLSTSGVIIANELLDNLVFDIAEFTSDGWAEVRVALNADSAIGDSSPEFLEVLAPLDDFRSSLIPDFAPQIGARLPIQVGAFEWIARAATSIKDGAMILIDYAGNAEDLARRGGWLRTYRDHSRGDDPLLYPGEADITSDVVLDPIRDALIDSGFRIESETTQAEWLSGLGIEDEVATGEAAWLAGAARGDLEALIGRSRATEAAILTDPLGLGGFTVIVARRG</sequence>
<accession>A0A6J6VN61</accession>
<evidence type="ECO:0000256" key="2">
    <source>
        <dbReference type="ARBA" id="ARBA00022603"/>
    </source>
</evidence>
<dbReference type="PANTHER" id="PTHR12049">
    <property type="entry name" value="PROTEIN ARGININE METHYLTRANSFERASE NDUFAF7, MITOCHONDRIAL"/>
    <property type="match status" value="1"/>
</dbReference>
<dbReference type="InterPro" id="IPR029063">
    <property type="entry name" value="SAM-dependent_MTases_sf"/>
</dbReference>